<protein>
    <recommendedName>
        <fullName evidence="11">Protein croquemort</fullName>
    </recommendedName>
</protein>
<dbReference type="FunCoup" id="A0A7R8UG48">
    <property type="interactions" value="64"/>
</dbReference>
<dbReference type="Pfam" id="PF01130">
    <property type="entry name" value="CD36"/>
    <property type="match status" value="1"/>
</dbReference>
<dbReference type="InterPro" id="IPR002159">
    <property type="entry name" value="CD36_fam"/>
</dbReference>
<sequence>MAKEMAIRPGSKSFETWRVPPIPMSLDVYFFNWTNSEDFMNKTIKPVLQELGPYRFTEKPEKVDIVWHPENASISFRKKSIFFFDQEGSSGYLHDNITALNIIALSAAGRAINWDYVRQKSVSIGLNMYEQPMAVTRTVDELLFEGYSDDMIDVAREFPLFGADVPVLFDKFGWFYTRNNSAELTGYFNMYTGVDDINKLGQMYSWNFNSTTNFFGGSCGKVQGSAGEFYPPRPQPSGSIMLFTAELCRYITLDYTETVTIHGLEGYKFSGTTKTVDNGTKYPENQCFCSGKCVPSGVIDVSACRFGTPVYMSFPHYYNADPYYVNQVEGLTPNKDKHEFYMVLEPLTGVVLEASGRFQINMLVQPVKNIKLYEDAPYVFMPLLWFEQKVTIPEAMANELRMVVAIPTTGQICASVIFIIGLVMLVILPIRRMYRQKYKVDTTEKVKAKLDNGVAVEKGPEISPLLEKKNGFLGTVTFKSNGANSDTNEKKN</sequence>
<keyword evidence="10" id="KW-1185">Reference proteome</keyword>
<evidence type="ECO:0000313" key="10">
    <source>
        <dbReference type="Proteomes" id="UP000594454"/>
    </source>
</evidence>
<dbReference type="GO" id="GO:0005886">
    <property type="term" value="C:plasma membrane"/>
    <property type="evidence" value="ECO:0007669"/>
    <property type="project" value="UniProtKB-SubCell"/>
</dbReference>
<dbReference type="GO" id="GO:0005044">
    <property type="term" value="F:scavenger receptor activity"/>
    <property type="evidence" value="ECO:0007669"/>
    <property type="project" value="TreeGrafter"/>
</dbReference>
<evidence type="ECO:0000256" key="4">
    <source>
        <dbReference type="ARBA" id="ARBA00022692"/>
    </source>
</evidence>
<dbReference type="OrthoDB" id="514335at2759"/>
<keyword evidence="4 8" id="KW-0812">Transmembrane</keyword>
<dbReference type="InParanoid" id="A0A7R8UG48"/>
<evidence type="ECO:0000256" key="7">
    <source>
        <dbReference type="ARBA" id="ARBA00023180"/>
    </source>
</evidence>
<comment type="subcellular location">
    <subcellularLocation>
        <location evidence="1">Cell membrane</location>
    </subcellularLocation>
</comment>
<comment type="similarity">
    <text evidence="2">Belongs to the CD36 family.</text>
</comment>
<keyword evidence="7" id="KW-0325">Glycoprotein</keyword>
<keyword evidence="3" id="KW-1003">Cell membrane</keyword>
<evidence type="ECO:0000256" key="6">
    <source>
        <dbReference type="ARBA" id="ARBA00023136"/>
    </source>
</evidence>
<dbReference type="Proteomes" id="UP000594454">
    <property type="component" value="Chromosome 1"/>
</dbReference>
<evidence type="ECO:0000256" key="3">
    <source>
        <dbReference type="ARBA" id="ARBA00022475"/>
    </source>
</evidence>
<dbReference type="AlphaFoldDB" id="A0A7R8UG48"/>
<evidence type="ECO:0000256" key="1">
    <source>
        <dbReference type="ARBA" id="ARBA00004236"/>
    </source>
</evidence>
<name>A0A7R8UG48_HERIL</name>
<accession>A0A7R8UG48</accession>
<keyword evidence="6 8" id="KW-0472">Membrane</keyword>
<organism evidence="9 10">
    <name type="scientific">Hermetia illucens</name>
    <name type="common">Black soldier fly</name>
    <dbReference type="NCBI Taxonomy" id="343691"/>
    <lineage>
        <taxon>Eukaryota</taxon>
        <taxon>Metazoa</taxon>
        <taxon>Ecdysozoa</taxon>
        <taxon>Arthropoda</taxon>
        <taxon>Hexapoda</taxon>
        <taxon>Insecta</taxon>
        <taxon>Pterygota</taxon>
        <taxon>Neoptera</taxon>
        <taxon>Endopterygota</taxon>
        <taxon>Diptera</taxon>
        <taxon>Brachycera</taxon>
        <taxon>Stratiomyomorpha</taxon>
        <taxon>Stratiomyidae</taxon>
        <taxon>Hermetiinae</taxon>
        <taxon>Hermetia</taxon>
    </lineage>
</organism>
<evidence type="ECO:0000256" key="2">
    <source>
        <dbReference type="ARBA" id="ARBA00010532"/>
    </source>
</evidence>
<dbReference type="GO" id="GO:0005737">
    <property type="term" value="C:cytoplasm"/>
    <property type="evidence" value="ECO:0007669"/>
    <property type="project" value="TreeGrafter"/>
</dbReference>
<feature type="transmembrane region" description="Helical" evidence="8">
    <location>
        <begin position="409"/>
        <end position="430"/>
    </location>
</feature>
<dbReference type="EMBL" id="LR899009">
    <property type="protein sequence ID" value="CAD7080065.1"/>
    <property type="molecule type" value="Genomic_DNA"/>
</dbReference>
<keyword evidence="5 8" id="KW-1133">Transmembrane helix</keyword>
<dbReference type="PANTHER" id="PTHR11923:SF93">
    <property type="entry name" value="GH07959P-RELATED"/>
    <property type="match status" value="1"/>
</dbReference>
<evidence type="ECO:0000256" key="8">
    <source>
        <dbReference type="SAM" id="Phobius"/>
    </source>
</evidence>
<dbReference type="PANTHER" id="PTHR11923">
    <property type="entry name" value="SCAVENGER RECEPTOR CLASS B TYPE-1 SR-B1"/>
    <property type="match status" value="1"/>
</dbReference>
<reference evidence="9 10" key="1">
    <citation type="submission" date="2020-11" db="EMBL/GenBank/DDBJ databases">
        <authorList>
            <person name="Wallbank WR R."/>
            <person name="Pardo Diaz C."/>
            <person name="Kozak K."/>
            <person name="Martin S."/>
            <person name="Jiggins C."/>
            <person name="Moest M."/>
            <person name="Warren A I."/>
            <person name="Generalovic N T."/>
            <person name="Byers J.R.P. K."/>
            <person name="Montejo-Kovacevich G."/>
            <person name="Yen C E."/>
        </authorList>
    </citation>
    <scope>NUCLEOTIDE SEQUENCE [LARGE SCALE GENOMIC DNA]</scope>
</reference>
<evidence type="ECO:0000256" key="5">
    <source>
        <dbReference type="ARBA" id="ARBA00022989"/>
    </source>
</evidence>
<proteinExistence type="inferred from homology"/>
<evidence type="ECO:0008006" key="11">
    <source>
        <dbReference type="Google" id="ProtNLM"/>
    </source>
</evidence>
<gene>
    <name evidence="9" type="ORF">HERILL_LOCUS3241</name>
</gene>
<dbReference type="PRINTS" id="PR01609">
    <property type="entry name" value="CD36FAMILY"/>
</dbReference>
<evidence type="ECO:0000313" key="9">
    <source>
        <dbReference type="EMBL" id="CAD7080065.1"/>
    </source>
</evidence>